<dbReference type="InterPro" id="IPR050114">
    <property type="entry name" value="UPF0173_UPF0282_UlaG_hydrolase"/>
</dbReference>
<proteinExistence type="predicted"/>
<dbReference type="InterPro" id="IPR036866">
    <property type="entry name" value="RibonucZ/Hydroxyglut_hydro"/>
</dbReference>
<evidence type="ECO:0000313" key="3">
    <source>
        <dbReference type="Proteomes" id="UP001595699"/>
    </source>
</evidence>
<dbReference type="PANTHER" id="PTHR43546:SF3">
    <property type="entry name" value="UPF0173 METAL-DEPENDENT HYDROLASE MJ1163"/>
    <property type="match status" value="1"/>
</dbReference>
<comment type="caution">
    <text evidence="2">The sequence shown here is derived from an EMBL/GenBank/DDBJ whole genome shotgun (WGS) entry which is preliminary data.</text>
</comment>
<evidence type="ECO:0000313" key="2">
    <source>
        <dbReference type="EMBL" id="MFC3760487.1"/>
    </source>
</evidence>
<sequence>MRIQKYTHACVRLEKGDQALVIDPGTFSEAEPLDGATAVLITHEHPDHLDPAKLEKYPDLPIYTNEAVAEQLADFGTDRLNVVAEGSRFEIGAFQISVHGALHEVIHPDLPSVPNVGFFVDDSFFHPGDAFTVPDRPVRTLMVPVSAPWLRAADSVDYIRTVRPELALAVHDGLYNDIGLSIVDRLLGQMAEQAGSEYRRLAVGAAVDA</sequence>
<protein>
    <submittedName>
        <fullName evidence="2">MBL fold metallo-hydrolase</fullName>
    </submittedName>
</protein>
<accession>A0ABV7Y5V6</accession>
<dbReference type="SUPFAM" id="SSF56281">
    <property type="entry name" value="Metallo-hydrolase/oxidoreductase"/>
    <property type="match status" value="1"/>
</dbReference>
<evidence type="ECO:0000259" key="1">
    <source>
        <dbReference type="SMART" id="SM00849"/>
    </source>
</evidence>
<feature type="domain" description="Metallo-beta-lactamase" evidence="1">
    <location>
        <begin position="7"/>
        <end position="174"/>
    </location>
</feature>
<reference evidence="3" key="1">
    <citation type="journal article" date="2019" name="Int. J. Syst. Evol. Microbiol.">
        <title>The Global Catalogue of Microorganisms (GCM) 10K type strain sequencing project: providing services to taxonomists for standard genome sequencing and annotation.</title>
        <authorList>
            <consortium name="The Broad Institute Genomics Platform"/>
            <consortium name="The Broad Institute Genome Sequencing Center for Infectious Disease"/>
            <person name="Wu L."/>
            <person name="Ma J."/>
        </authorList>
    </citation>
    <scope>NUCLEOTIDE SEQUENCE [LARGE SCALE GENOMIC DNA]</scope>
    <source>
        <strain evidence="3">CGMCC 4.7241</strain>
    </source>
</reference>
<dbReference type="Gene3D" id="3.60.15.10">
    <property type="entry name" value="Ribonuclease Z/Hydroxyacylglutathione hydrolase-like"/>
    <property type="match status" value="1"/>
</dbReference>
<dbReference type="InterPro" id="IPR001279">
    <property type="entry name" value="Metallo-B-lactamas"/>
</dbReference>
<dbReference type="Proteomes" id="UP001595699">
    <property type="component" value="Unassembled WGS sequence"/>
</dbReference>
<dbReference type="EMBL" id="JBHRZH010000005">
    <property type="protein sequence ID" value="MFC3760487.1"/>
    <property type="molecule type" value="Genomic_DNA"/>
</dbReference>
<gene>
    <name evidence="2" type="ORF">ACFOUW_06535</name>
</gene>
<keyword evidence="3" id="KW-1185">Reference proteome</keyword>
<dbReference type="RefSeq" id="WP_205122470.1">
    <property type="nucleotide sequence ID" value="NZ_JAFBCM010000001.1"/>
</dbReference>
<dbReference type="SMART" id="SM00849">
    <property type="entry name" value="Lactamase_B"/>
    <property type="match status" value="1"/>
</dbReference>
<name>A0ABV7Y5V6_9ACTN</name>
<dbReference type="Pfam" id="PF13483">
    <property type="entry name" value="Lactamase_B_3"/>
    <property type="match status" value="1"/>
</dbReference>
<organism evidence="2 3">
    <name type="scientific">Tenggerimyces flavus</name>
    <dbReference type="NCBI Taxonomy" id="1708749"/>
    <lineage>
        <taxon>Bacteria</taxon>
        <taxon>Bacillati</taxon>
        <taxon>Actinomycetota</taxon>
        <taxon>Actinomycetes</taxon>
        <taxon>Propionibacteriales</taxon>
        <taxon>Nocardioidaceae</taxon>
        <taxon>Tenggerimyces</taxon>
    </lineage>
</organism>
<dbReference type="PANTHER" id="PTHR43546">
    <property type="entry name" value="UPF0173 METAL-DEPENDENT HYDROLASE MJ1163-RELATED"/>
    <property type="match status" value="1"/>
</dbReference>